<keyword evidence="3" id="KW-0597">Phosphoprotein</keyword>
<feature type="transmembrane region" description="Helical" evidence="9">
    <location>
        <begin position="83"/>
        <end position="106"/>
    </location>
</feature>
<keyword evidence="9" id="KW-0472">Membrane</keyword>
<evidence type="ECO:0000256" key="8">
    <source>
        <dbReference type="ARBA" id="ARBA00023012"/>
    </source>
</evidence>
<evidence type="ECO:0000256" key="5">
    <source>
        <dbReference type="ARBA" id="ARBA00022741"/>
    </source>
</evidence>
<name>A0ABV6A3N5_9PSEU</name>
<evidence type="ECO:0000256" key="6">
    <source>
        <dbReference type="ARBA" id="ARBA00022777"/>
    </source>
</evidence>
<dbReference type="Gene3D" id="3.30.565.10">
    <property type="entry name" value="Histidine kinase-like ATPase, C-terminal domain"/>
    <property type="match status" value="1"/>
</dbReference>
<keyword evidence="6 11" id="KW-0418">Kinase</keyword>
<evidence type="ECO:0000256" key="2">
    <source>
        <dbReference type="ARBA" id="ARBA00012438"/>
    </source>
</evidence>
<dbReference type="EC" id="2.7.13.3" evidence="2"/>
<dbReference type="EMBL" id="JBHLZU010000024">
    <property type="protein sequence ID" value="MFB9907776.1"/>
    <property type="molecule type" value="Genomic_DNA"/>
</dbReference>
<feature type="transmembrane region" description="Helical" evidence="9">
    <location>
        <begin position="118"/>
        <end position="136"/>
    </location>
</feature>
<sequence>MTVPWRWLPGSLREDVDPDPVGRPVRSARDVVVDVIGMLIAAVVGLFSSWSLLRMGVTPAETADLALGALGCAALLVRRRWPIALALALVGLSAVSPAVGGAAAVATFSAALHCRWRAVALVAALGVVTSVSVAITRPSPDVPFWASVTISVLTTAVVAGVGRLVRARRQLLVSLAERARLAEGEHAARLAEARQLERTRLAREMHDVLAHRMSLLSVHAGALEFNPGASEAEISRAAGVIRSGAHQMLVDLREVIGLLREGPAEDTELARATLERVEDLVTEARQAGMAVTLEMPDGKALTSVSELVGRTAYRIVQEGLTNARKHAPGRPVTVTITGSAGSGLRVAVRQPLPLSPGAEPSIPGSGTGLMGLAERATLAGGELRHGPAGGDYLLRARLPWGA</sequence>
<keyword evidence="7" id="KW-0067">ATP-binding</keyword>
<proteinExistence type="predicted"/>
<dbReference type="Pfam" id="PF07730">
    <property type="entry name" value="HisKA_3"/>
    <property type="match status" value="1"/>
</dbReference>
<feature type="transmembrane region" description="Helical" evidence="9">
    <location>
        <begin position="31"/>
        <end position="53"/>
    </location>
</feature>
<keyword evidence="5" id="KW-0547">Nucleotide-binding</keyword>
<evidence type="ECO:0000256" key="3">
    <source>
        <dbReference type="ARBA" id="ARBA00022553"/>
    </source>
</evidence>
<comment type="caution">
    <text evidence="11">The sequence shown here is derived from an EMBL/GenBank/DDBJ whole genome shotgun (WGS) entry which is preliminary data.</text>
</comment>
<keyword evidence="12" id="KW-1185">Reference proteome</keyword>
<reference evidence="11 12" key="1">
    <citation type="submission" date="2024-09" db="EMBL/GenBank/DDBJ databases">
        <authorList>
            <person name="Sun Q."/>
            <person name="Mori K."/>
        </authorList>
    </citation>
    <scope>NUCLEOTIDE SEQUENCE [LARGE SCALE GENOMIC DNA]</scope>
    <source>
        <strain evidence="11 12">TBRC 7907</strain>
    </source>
</reference>
<dbReference type="Proteomes" id="UP001589693">
    <property type="component" value="Unassembled WGS sequence"/>
</dbReference>
<dbReference type="InterPro" id="IPR050482">
    <property type="entry name" value="Sensor_HK_TwoCompSys"/>
</dbReference>
<dbReference type="PANTHER" id="PTHR24421">
    <property type="entry name" value="NITRATE/NITRITE SENSOR PROTEIN NARX-RELATED"/>
    <property type="match status" value="1"/>
</dbReference>
<dbReference type="PANTHER" id="PTHR24421:SF10">
    <property type="entry name" value="NITRATE_NITRITE SENSOR PROTEIN NARQ"/>
    <property type="match status" value="1"/>
</dbReference>
<feature type="transmembrane region" description="Helical" evidence="9">
    <location>
        <begin position="142"/>
        <end position="165"/>
    </location>
</feature>
<dbReference type="InterPro" id="IPR036890">
    <property type="entry name" value="HATPase_C_sf"/>
</dbReference>
<protein>
    <recommendedName>
        <fullName evidence="2">histidine kinase</fullName>
        <ecNumber evidence="2">2.7.13.3</ecNumber>
    </recommendedName>
</protein>
<feature type="domain" description="Signal transduction histidine kinase subgroup 3 dimerisation and phosphoacceptor" evidence="10">
    <location>
        <begin position="197"/>
        <end position="262"/>
    </location>
</feature>
<dbReference type="RefSeq" id="WP_377858555.1">
    <property type="nucleotide sequence ID" value="NZ_JBHLZU010000024.1"/>
</dbReference>
<dbReference type="Gene3D" id="1.20.5.1930">
    <property type="match status" value="1"/>
</dbReference>
<evidence type="ECO:0000256" key="7">
    <source>
        <dbReference type="ARBA" id="ARBA00022840"/>
    </source>
</evidence>
<evidence type="ECO:0000313" key="11">
    <source>
        <dbReference type="EMBL" id="MFB9907776.1"/>
    </source>
</evidence>
<keyword evidence="8" id="KW-0902">Two-component regulatory system</keyword>
<comment type="catalytic activity">
    <reaction evidence="1">
        <text>ATP + protein L-histidine = ADP + protein N-phospho-L-histidine.</text>
        <dbReference type="EC" id="2.7.13.3"/>
    </reaction>
</comment>
<dbReference type="SUPFAM" id="SSF55874">
    <property type="entry name" value="ATPase domain of HSP90 chaperone/DNA topoisomerase II/histidine kinase"/>
    <property type="match status" value="1"/>
</dbReference>
<evidence type="ECO:0000259" key="10">
    <source>
        <dbReference type="Pfam" id="PF07730"/>
    </source>
</evidence>
<evidence type="ECO:0000313" key="12">
    <source>
        <dbReference type="Proteomes" id="UP001589693"/>
    </source>
</evidence>
<organism evidence="11 12">
    <name type="scientific">Allokutzneria oryzae</name>
    <dbReference type="NCBI Taxonomy" id="1378989"/>
    <lineage>
        <taxon>Bacteria</taxon>
        <taxon>Bacillati</taxon>
        <taxon>Actinomycetota</taxon>
        <taxon>Actinomycetes</taxon>
        <taxon>Pseudonocardiales</taxon>
        <taxon>Pseudonocardiaceae</taxon>
        <taxon>Allokutzneria</taxon>
    </lineage>
</organism>
<dbReference type="GO" id="GO:0016301">
    <property type="term" value="F:kinase activity"/>
    <property type="evidence" value="ECO:0007669"/>
    <property type="project" value="UniProtKB-KW"/>
</dbReference>
<evidence type="ECO:0000256" key="9">
    <source>
        <dbReference type="SAM" id="Phobius"/>
    </source>
</evidence>
<evidence type="ECO:0000256" key="1">
    <source>
        <dbReference type="ARBA" id="ARBA00000085"/>
    </source>
</evidence>
<dbReference type="CDD" id="cd16917">
    <property type="entry name" value="HATPase_UhpB-NarQ-NarX-like"/>
    <property type="match status" value="1"/>
</dbReference>
<evidence type="ECO:0000256" key="4">
    <source>
        <dbReference type="ARBA" id="ARBA00022679"/>
    </source>
</evidence>
<accession>A0ABV6A3N5</accession>
<keyword evidence="4" id="KW-0808">Transferase</keyword>
<keyword evidence="9" id="KW-1133">Transmembrane helix</keyword>
<dbReference type="InterPro" id="IPR011712">
    <property type="entry name" value="Sig_transdc_His_kin_sub3_dim/P"/>
</dbReference>
<gene>
    <name evidence="11" type="ORF">ACFFQA_27895</name>
</gene>
<keyword evidence="9" id="KW-0812">Transmembrane</keyword>